<proteinExistence type="predicted"/>
<feature type="chain" id="PRO_5031507032" description="Acid phosphatase (Class B)" evidence="2">
    <location>
        <begin position="21"/>
        <end position="281"/>
    </location>
</feature>
<dbReference type="Pfam" id="PF03767">
    <property type="entry name" value="Acid_phosphat_B"/>
    <property type="match status" value="1"/>
</dbReference>
<protein>
    <recommendedName>
        <fullName evidence="5">Acid phosphatase (Class B)</fullName>
    </recommendedName>
</protein>
<gene>
    <name evidence="3" type="ORF">HDF15_004153</name>
</gene>
<reference evidence="3 4" key="1">
    <citation type="submission" date="2020-08" db="EMBL/GenBank/DDBJ databases">
        <title>Genomic Encyclopedia of Type Strains, Phase IV (KMG-V): Genome sequencing to study the core and pangenomes of soil and plant-associated prokaryotes.</title>
        <authorList>
            <person name="Whitman W."/>
        </authorList>
    </citation>
    <scope>NUCLEOTIDE SEQUENCE [LARGE SCALE GENOMIC DNA]</scope>
    <source>
        <strain evidence="3 4">X5P3</strain>
    </source>
</reference>
<dbReference type="Gene3D" id="3.40.50.1000">
    <property type="entry name" value="HAD superfamily/HAD-like"/>
    <property type="match status" value="1"/>
</dbReference>
<dbReference type="AlphaFoldDB" id="A0A7W7ZTF3"/>
<organism evidence="3 4">
    <name type="scientific">Granulicella mallensis</name>
    <dbReference type="NCBI Taxonomy" id="940614"/>
    <lineage>
        <taxon>Bacteria</taxon>
        <taxon>Pseudomonadati</taxon>
        <taxon>Acidobacteriota</taxon>
        <taxon>Terriglobia</taxon>
        <taxon>Terriglobales</taxon>
        <taxon>Acidobacteriaceae</taxon>
        <taxon>Granulicella</taxon>
    </lineage>
</organism>
<dbReference type="PANTHER" id="PTHR31284:SF10">
    <property type="entry name" value="ACID PHOSPHATASE-LIKE PROTEIN"/>
    <property type="match status" value="1"/>
</dbReference>
<dbReference type="InterPro" id="IPR023214">
    <property type="entry name" value="HAD_sf"/>
</dbReference>
<dbReference type="PANTHER" id="PTHR31284">
    <property type="entry name" value="ACID PHOSPHATASE-LIKE PROTEIN"/>
    <property type="match status" value="1"/>
</dbReference>
<dbReference type="EMBL" id="JACHIO010000019">
    <property type="protein sequence ID" value="MBB5065783.1"/>
    <property type="molecule type" value="Genomic_DNA"/>
</dbReference>
<name>A0A7W7ZTF3_9BACT</name>
<dbReference type="Proteomes" id="UP000584867">
    <property type="component" value="Unassembled WGS sequence"/>
</dbReference>
<evidence type="ECO:0000313" key="4">
    <source>
        <dbReference type="Proteomes" id="UP000584867"/>
    </source>
</evidence>
<sequence>MASRSFRWLAIGLVAGVAGAQAPVVPTDHYGPPVCSAAAAPAHRMTAEAAKAEQEQGAGDSHAILSAEPLENFAIARYRLADYADCVGTNGCYWADLDAQYRRAEEALTTAVAAKKPGEKLAVVMDIDETALSSYCEMKREDFGYVGPLFNAWIVSPEASVAIPGGLRFFNKAKVEGVSVFFITGRAGVPDYSSGKPAVDQTEATARNLEAAGYRGWAGLVLRNGGENTVSTIEYKSEERHRIADKGYRIVMSVGDQWSDLLGEPKAEVSVKLPNPFYFLP</sequence>
<evidence type="ECO:0000256" key="1">
    <source>
        <dbReference type="ARBA" id="ARBA00022729"/>
    </source>
</evidence>
<comment type="caution">
    <text evidence="3">The sequence shown here is derived from an EMBL/GenBank/DDBJ whole genome shotgun (WGS) entry which is preliminary data.</text>
</comment>
<dbReference type="SUPFAM" id="SSF56784">
    <property type="entry name" value="HAD-like"/>
    <property type="match status" value="1"/>
</dbReference>
<dbReference type="InterPro" id="IPR036412">
    <property type="entry name" value="HAD-like_sf"/>
</dbReference>
<evidence type="ECO:0008006" key="5">
    <source>
        <dbReference type="Google" id="ProtNLM"/>
    </source>
</evidence>
<feature type="signal peptide" evidence="2">
    <location>
        <begin position="1"/>
        <end position="20"/>
    </location>
</feature>
<accession>A0A7W7ZTF3</accession>
<dbReference type="RefSeq" id="WP_184258762.1">
    <property type="nucleotide sequence ID" value="NZ_JACHIO010000019.1"/>
</dbReference>
<evidence type="ECO:0000256" key="2">
    <source>
        <dbReference type="SAM" id="SignalP"/>
    </source>
</evidence>
<dbReference type="InterPro" id="IPR005519">
    <property type="entry name" value="Acid_phosphat_B-like"/>
</dbReference>
<keyword evidence="1 2" id="KW-0732">Signal</keyword>
<evidence type="ECO:0000313" key="3">
    <source>
        <dbReference type="EMBL" id="MBB5065783.1"/>
    </source>
</evidence>